<organism evidence="4 5">
    <name type="scientific">Stegodyphus mimosarum</name>
    <name type="common">African social velvet spider</name>
    <dbReference type="NCBI Taxonomy" id="407821"/>
    <lineage>
        <taxon>Eukaryota</taxon>
        <taxon>Metazoa</taxon>
        <taxon>Ecdysozoa</taxon>
        <taxon>Arthropoda</taxon>
        <taxon>Chelicerata</taxon>
        <taxon>Arachnida</taxon>
        <taxon>Araneae</taxon>
        <taxon>Araneomorphae</taxon>
        <taxon>Entelegynae</taxon>
        <taxon>Eresoidea</taxon>
        <taxon>Eresidae</taxon>
        <taxon>Stegodyphus</taxon>
    </lineage>
</organism>
<reference evidence="4 5" key="1">
    <citation type="submission" date="2013-11" db="EMBL/GenBank/DDBJ databases">
        <title>Genome sequencing of Stegodyphus mimosarum.</title>
        <authorList>
            <person name="Bechsgaard J."/>
        </authorList>
    </citation>
    <scope>NUCLEOTIDE SEQUENCE [LARGE SCALE GENOMIC DNA]</scope>
</reference>
<dbReference type="Proteomes" id="UP000054359">
    <property type="component" value="Unassembled WGS sequence"/>
</dbReference>
<dbReference type="Pfam" id="PF05648">
    <property type="entry name" value="PEX11"/>
    <property type="match status" value="1"/>
</dbReference>
<keyword evidence="1" id="KW-0472">Membrane</keyword>
<dbReference type="PANTHER" id="PTHR20990">
    <property type="entry name" value="PEROXISOMAL BIOGENESIS FACTOR 11"/>
    <property type="match status" value="1"/>
</dbReference>
<dbReference type="AlphaFoldDB" id="A0A087TKV0"/>
<keyword evidence="5" id="KW-1185">Reference proteome</keyword>
<dbReference type="STRING" id="407821.A0A087TKV0"/>
<evidence type="ECO:0000313" key="4">
    <source>
        <dbReference type="EMBL" id="KFM65739.1"/>
    </source>
</evidence>
<sequence length="74" mass="8509">MNSFSNLLNTYPGRDSVVRTLSYLSLYLSGHTSGITSRKLKTISDELNYCRLILRLFDDIPMLRFTLTYGLGRE</sequence>
<dbReference type="EMBL" id="KK115685">
    <property type="protein sequence ID" value="KFM65739.1"/>
    <property type="molecule type" value="Genomic_DNA"/>
</dbReference>
<gene>
    <name evidence="4" type="ORF">X975_05579</name>
</gene>
<dbReference type="GO" id="GO:0016559">
    <property type="term" value="P:peroxisome fission"/>
    <property type="evidence" value="ECO:0007669"/>
    <property type="project" value="InterPro"/>
</dbReference>
<dbReference type="InterPro" id="IPR026510">
    <property type="entry name" value="PEX11C_met"/>
</dbReference>
<dbReference type="InterPro" id="IPR008733">
    <property type="entry name" value="PEX11"/>
</dbReference>
<dbReference type="GO" id="GO:0005778">
    <property type="term" value="C:peroxisomal membrane"/>
    <property type="evidence" value="ECO:0007669"/>
    <property type="project" value="UniProtKB-SubCell"/>
</dbReference>
<evidence type="ECO:0000256" key="3">
    <source>
        <dbReference type="ARBA" id="ARBA00046271"/>
    </source>
</evidence>
<evidence type="ECO:0000256" key="2">
    <source>
        <dbReference type="ARBA" id="ARBA00023140"/>
    </source>
</evidence>
<dbReference type="PANTHER" id="PTHR20990:SF1">
    <property type="entry name" value="PEROXISOMAL MEMBRANE PROTEIN 11C"/>
    <property type="match status" value="1"/>
</dbReference>
<name>A0A087TKV0_STEMI</name>
<evidence type="ECO:0000256" key="1">
    <source>
        <dbReference type="ARBA" id="ARBA00023136"/>
    </source>
</evidence>
<evidence type="ECO:0000313" key="5">
    <source>
        <dbReference type="Proteomes" id="UP000054359"/>
    </source>
</evidence>
<comment type="subcellular location">
    <subcellularLocation>
        <location evidence="3">Peroxisome membrane</location>
    </subcellularLocation>
</comment>
<feature type="non-terminal residue" evidence="4">
    <location>
        <position position="74"/>
    </location>
</feature>
<keyword evidence="2" id="KW-0576">Peroxisome</keyword>
<accession>A0A087TKV0</accession>
<dbReference type="OrthoDB" id="10005898at2759"/>
<proteinExistence type="predicted"/>
<protein>
    <submittedName>
        <fullName evidence="4">Peroxisomal membrane protein 11C</fullName>
    </submittedName>
</protein>